<reference evidence="1" key="1">
    <citation type="submission" date="2020-04" db="EMBL/GenBank/DDBJ databases">
        <title>A chromosome-scale assembly and high-density genetic map of the yellow drum (Nibea albiflora) genome.</title>
        <authorList>
            <person name="Xu D."/>
            <person name="Zhang W."/>
            <person name="Chen R."/>
            <person name="Tan P."/>
            <person name="Wang L."/>
            <person name="Song H."/>
            <person name="Tian L."/>
            <person name="Zhu Q."/>
            <person name="Wang B."/>
        </authorList>
    </citation>
    <scope>NUCLEOTIDE SEQUENCE</scope>
    <source>
        <strain evidence="1">ZJHYS-2018</strain>
    </source>
</reference>
<evidence type="ECO:0000313" key="2">
    <source>
        <dbReference type="Proteomes" id="UP000805704"/>
    </source>
</evidence>
<accession>A0ACB7F9X2</accession>
<keyword evidence="2" id="KW-1185">Reference proteome</keyword>
<keyword evidence="1" id="KW-0378">Hydrolase</keyword>
<dbReference type="Proteomes" id="UP000805704">
    <property type="component" value="Chromosome 14"/>
</dbReference>
<dbReference type="EMBL" id="CM024802">
    <property type="protein sequence ID" value="KAG8011111.1"/>
    <property type="molecule type" value="Genomic_DNA"/>
</dbReference>
<gene>
    <name evidence="1" type="primary">USP37.3</name>
    <name evidence="1" type="ORF">GBF38_005774</name>
</gene>
<protein>
    <submittedName>
        <fullName evidence="1">Ubiquitin carboxyl-terminal hydrolase 37</fullName>
    </submittedName>
</protein>
<evidence type="ECO:0000313" key="1">
    <source>
        <dbReference type="EMBL" id="KAG8011111.1"/>
    </source>
</evidence>
<name>A0ACB7F9X2_NIBAL</name>
<comment type="caution">
    <text evidence="1">The sequence shown here is derived from an EMBL/GenBank/DDBJ whole genome shotgun (WGS) entry which is preliminary data.</text>
</comment>
<sequence>MLAALLWLPPPQQTRTPGSQRMAFETLPNVLILHLKRFIYSPTYELVKLHDPVKLSRDLVASSNTGDGCYGLISVVGHFGSNGEAGHYICDSVHPDDSLSQTTDHWLTFDDSVVSNTTGASVCEQRRKSSYILFYKKQNSVADVSILNAHESHENKNTANEMVLFEPLDPCDKPSKVRFNSELHVNATTEAVRKEELNTGAISRLGFPNINQSCYMNSILQSLFAMVDLIKDFMCQKPVWGSVPEAKLIRSFMAIRDAHLSSGTWNKRRLLRSFRKAASTQGLSFSDQNQEDAHEFLISVLDQMRSLSSLLEVNAASMKRRYTCPVQRHLMFQIEKTRTCKRCGAQSKRKEDFTNLSLDLIPSGSVKEMVQAYVNVRSACPHSITSLTEHTPRQFVFVWTCFYNMWPVDSHLQETELEFKCECGGNTSGQRMAFETLPNVLILHLKRFIYSPTYELVKLHDPVKLSRDLVVSSNTGDGCYGLISVVGHFGSNGQAGHYICDSVHPDDSLSQTTDHWLTFDDSVVSNTTGASVCEQRRKSSYILFYKKQNGKRARQMFCATDDGLQDKSI</sequence>
<proteinExistence type="predicted"/>
<organism evidence="1 2">
    <name type="scientific">Nibea albiflora</name>
    <name type="common">Yellow drum</name>
    <name type="synonym">Corvina albiflora</name>
    <dbReference type="NCBI Taxonomy" id="240163"/>
    <lineage>
        <taxon>Eukaryota</taxon>
        <taxon>Metazoa</taxon>
        <taxon>Chordata</taxon>
        <taxon>Craniata</taxon>
        <taxon>Vertebrata</taxon>
        <taxon>Euteleostomi</taxon>
        <taxon>Actinopterygii</taxon>
        <taxon>Neopterygii</taxon>
        <taxon>Teleostei</taxon>
        <taxon>Neoteleostei</taxon>
        <taxon>Acanthomorphata</taxon>
        <taxon>Eupercaria</taxon>
        <taxon>Sciaenidae</taxon>
        <taxon>Nibea</taxon>
    </lineage>
</organism>